<name>A0A6I6JF00_9BACT</name>
<dbReference type="RefSeq" id="WP_158946885.1">
    <property type="nucleotide sequence ID" value="NZ_CP046400.1"/>
</dbReference>
<dbReference type="InterPro" id="IPR027017">
    <property type="entry name" value="P60_peptidase_YkfC"/>
</dbReference>
<evidence type="ECO:0000259" key="6">
    <source>
        <dbReference type="Pfam" id="PF00877"/>
    </source>
</evidence>
<feature type="domain" description="SH3b1" evidence="8">
    <location>
        <begin position="142"/>
        <end position="194"/>
    </location>
</feature>
<sequence length="445" mass="49204">MRRTFGFLLLALLVLVGCSPRTVSPPVADLTRLVQDAGAYHGLAPDVPLLTVKVQQAAAKRFLTAHFAPWERNEPGYPASEAFWGLTTYANKDLYGENTLRRSTAWLDEMRRQCRVDEYPSLNRRAIAVANTAMRVLPTAHPAFFDFSLAGEGYPFDYMQNSLVLAGTPLHATHLSADRAWVLVESRFAFGWVPVRDVAWVDKTVMDAFRSGAYAAVVRDGLSILDREGLYRFTGYVGTLLPVARREGEVNICLIPVRDRQGNAVLEEAILSDQSVRPWPLPATPANFAKVANVMLGRQYGWGGLYENRDCSALTMDLMAAFGIYLPRNSSQQVKKGTYVPLDGMPRKDKKRFIAATATPFLSLIRKPGHIMLYIGQQDGDPVVLHAAWGLKTKRSGLYGRKVIGRAVITTLEPGIELPDLARPDGLYIEAVSGMTTLPGPEIRP</sequence>
<dbReference type="InterPro" id="IPR038765">
    <property type="entry name" value="Papain-like_cys_pep_sf"/>
</dbReference>
<dbReference type="SUPFAM" id="SSF54001">
    <property type="entry name" value="Cysteine proteinases"/>
    <property type="match status" value="1"/>
</dbReference>
<protein>
    <submittedName>
        <fullName evidence="10">Glycoside hydrolase</fullName>
    </submittedName>
</protein>
<dbReference type="GO" id="GO:0006508">
    <property type="term" value="P:proteolysis"/>
    <property type="evidence" value="ECO:0007669"/>
    <property type="project" value="UniProtKB-KW"/>
</dbReference>
<dbReference type="KEGG" id="psel:GM415_05855"/>
<evidence type="ECO:0000256" key="1">
    <source>
        <dbReference type="ARBA" id="ARBA00007074"/>
    </source>
</evidence>
<keyword evidence="2" id="KW-0645">Protease</keyword>
<feature type="domain" description="NlpC/P60" evidence="6">
    <location>
        <begin position="297"/>
        <end position="378"/>
    </location>
</feature>
<keyword evidence="4" id="KW-0788">Thiol protease</keyword>
<reference evidence="10 11" key="1">
    <citation type="submission" date="2019-11" db="EMBL/GenBank/DDBJ databases">
        <authorList>
            <person name="Zheng R.K."/>
            <person name="Sun C.M."/>
        </authorList>
    </citation>
    <scope>NUCLEOTIDE SEQUENCE [LARGE SCALE GENOMIC DNA]</scope>
    <source>
        <strain evidence="10 11">SRB007</strain>
    </source>
</reference>
<evidence type="ECO:0000313" key="10">
    <source>
        <dbReference type="EMBL" id="QGY39660.1"/>
    </source>
</evidence>
<evidence type="ECO:0000259" key="8">
    <source>
        <dbReference type="Pfam" id="PF12913"/>
    </source>
</evidence>
<dbReference type="InterPro" id="IPR026864">
    <property type="entry name" value="SH3b2-type_SH3"/>
</dbReference>
<dbReference type="Pfam" id="PF00877">
    <property type="entry name" value="NLPC_P60"/>
    <property type="match status" value="1"/>
</dbReference>
<feature type="domain" description="SH3b2-type SH3" evidence="9">
    <location>
        <begin position="202"/>
        <end position="244"/>
    </location>
</feature>
<dbReference type="InterPro" id="IPR025606">
    <property type="entry name" value="NLPC/P60_N_dom"/>
</dbReference>
<dbReference type="Pfam" id="PF12912">
    <property type="entry name" value="N_NLPC_P60"/>
    <property type="match status" value="1"/>
</dbReference>
<evidence type="ECO:0000256" key="5">
    <source>
        <dbReference type="SAM" id="SignalP"/>
    </source>
</evidence>
<dbReference type="Gene3D" id="3.90.1720.10">
    <property type="entry name" value="endopeptidase domain like (from Nostoc punctiforme)"/>
    <property type="match status" value="1"/>
</dbReference>
<dbReference type="InterPro" id="IPR039439">
    <property type="entry name" value="SH3b1_dom"/>
</dbReference>
<keyword evidence="11" id="KW-1185">Reference proteome</keyword>
<feature type="chain" id="PRO_5026233749" evidence="5">
    <location>
        <begin position="24"/>
        <end position="445"/>
    </location>
</feature>
<keyword evidence="3 10" id="KW-0378">Hydrolase</keyword>
<feature type="signal peptide" evidence="5">
    <location>
        <begin position="1"/>
        <end position="23"/>
    </location>
</feature>
<dbReference type="GO" id="GO:0008234">
    <property type="term" value="F:cysteine-type peptidase activity"/>
    <property type="evidence" value="ECO:0007669"/>
    <property type="project" value="UniProtKB-KW"/>
</dbReference>
<dbReference type="AlphaFoldDB" id="A0A6I6JF00"/>
<dbReference type="PIRSF" id="PIRSF019015">
    <property type="entry name" value="P60_peptidase_YkfC"/>
    <property type="match status" value="1"/>
</dbReference>
<evidence type="ECO:0000259" key="7">
    <source>
        <dbReference type="Pfam" id="PF12912"/>
    </source>
</evidence>
<accession>A0A6I6JF00</accession>
<proteinExistence type="inferred from homology"/>
<dbReference type="Pfam" id="PF12913">
    <property type="entry name" value="SH3_6"/>
    <property type="match status" value="1"/>
</dbReference>
<keyword evidence="5" id="KW-0732">Signal</keyword>
<evidence type="ECO:0000313" key="11">
    <source>
        <dbReference type="Proteomes" id="UP000428328"/>
    </source>
</evidence>
<evidence type="ECO:0000256" key="3">
    <source>
        <dbReference type="ARBA" id="ARBA00022801"/>
    </source>
</evidence>
<feature type="domain" description="NLPC/P60 N-terminal" evidence="7">
    <location>
        <begin position="7"/>
        <end position="119"/>
    </location>
</feature>
<evidence type="ECO:0000259" key="9">
    <source>
        <dbReference type="Pfam" id="PF12914"/>
    </source>
</evidence>
<evidence type="ECO:0000256" key="2">
    <source>
        <dbReference type="ARBA" id="ARBA00022670"/>
    </source>
</evidence>
<dbReference type="Proteomes" id="UP000428328">
    <property type="component" value="Chromosome"/>
</dbReference>
<gene>
    <name evidence="10" type="ORF">GM415_05855</name>
</gene>
<dbReference type="EMBL" id="CP046400">
    <property type="protein sequence ID" value="QGY39660.1"/>
    <property type="molecule type" value="Genomic_DNA"/>
</dbReference>
<dbReference type="InterPro" id="IPR000064">
    <property type="entry name" value="NLP_P60_dom"/>
</dbReference>
<evidence type="ECO:0000256" key="4">
    <source>
        <dbReference type="ARBA" id="ARBA00022807"/>
    </source>
</evidence>
<dbReference type="PROSITE" id="PS51257">
    <property type="entry name" value="PROKAR_LIPOPROTEIN"/>
    <property type="match status" value="1"/>
</dbReference>
<dbReference type="Pfam" id="PF12914">
    <property type="entry name" value="SH3_7"/>
    <property type="match status" value="1"/>
</dbReference>
<comment type="similarity">
    <text evidence="1">Belongs to the peptidase C40 family.</text>
</comment>
<organism evidence="10 11">
    <name type="scientific">Pseudodesulfovibrio cashew</name>
    <dbReference type="NCBI Taxonomy" id="2678688"/>
    <lineage>
        <taxon>Bacteria</taxon>
        <taxon>Pseudomonadati</taxon>
        <taxon>Thermodesulfobacteriota</taxon>
        <taxon>Desulfovibrionia</taxon>
        <taxon>Desulfovibrionales</taxon>
        <taxon>Desulfovibrionaceae</taxon>
    </lineage>
</organism>